<keyword evidence="1" id="KW-0472">Membrane</keyword>
<reference evidence="3 4" key="1">
    <citation type="journal article" date="2014" name="Genome Biol. Evol.">
        <title>The genome of the myxosporean Thelohanellus kitauei shows adaptations to nutrient acquisition within its fish host.</title>
        <authorList>
            <person name="Yang Y."/>
            <person name="Xiong J."/>
            <person name="Zhou Z."/>
            <person name="Huo F."/>
            <person name="Miao W."/>
            <person name="Ran C."/>
            <person name="Liu Y."/>
            <person name="Zhang J."/>
            <person name="Feng J."/>
            <person name="Wang M."/>
            <person name="Wang M."/>
            <person name="Wang L."/>
            <person name="Yao B."/>
        </authorList>
    </citation>
    <scope>NUCLEOTIDE SEQUENCE [LARGE SCALE GENOMIC DNA]</scope>
    <source>
        <strain evidence="3">Wuqing</strain>
    </source>
</reference>
<evidence type="ECO:0000256" key="1">
    <source>
        <dbReference type="SAM" id="Phobius"/>
    </source>
</evidence>
<protein>
    <submittedName>
        <fullName evidence="3">Uncharacterized protein</fullName>
    </submittedName>
</protein>
<organism evidence="3 4">
    <name type="scientific">Thelohanellus kitauei</name>
    <name type="common">Myxosporean</name>
    <dbReference type="NCBI Taxonomy" id="669202"/>
    <lineage>
        <taxon>Eukaryota</taxon>
        <taxon>Metazoa</taxon>
        <taxon>Cnidaria</taxon>
        <taxon>Myxozoa</taxon>
        <taxon>Myxosporea</taxon>
        <taxon>Bivalvulida</taxon>
        <taxon>Platysporina</taxon>
        <taxon>Myxobolidae</taxon>
        <taxon>Thelohanellus</taxon>
    </lineage>
</organism>
<feature type="signal peptide" evidence="2">
    <location>
        <begin position="1"/>
        <end position="18"/>
    </location>
</feature>
<comment type="caution">
    <text evidence="3">The sequence shown here is derived from an EMBL/GenBank/DDBJ whole genome shotgun (WGS) entry which is preliminary data.</text>
</comment>
<feature type="transmembrane region" description="Helical" evidence="1">
    <location>
        <begin position="118"/>
        <end position="138"/>
    </location>
</feature>
<dbReference type="AlphaFoldDB" id="A0A0C2MCA8"/>
<feature type="chain" id="PRO_5002152051" evidence="2">
    <location>
        <begin position="19"/>
        <end position="144"/>
    </location>
</feature>
<keyword evidence="1" id="KW-0812">Transmembrane</keyword>
<evidence type="ECO:0000313" key="4">
    <source>
        <dbReference type="Proteomes" id="UP000031668"/>
    </source>
</evidence>
<proteinExistence type="predicted"/>
<keyword evidence="4" id="KW-1185">Reference proteome</keyword>
<name>A0A0C2MCA8_THEKT</name>
<accession>A0A0C2MCA8</accession>
<evidence type="ECO:0000256" key="2">
    <source>
        <dbReference type="SAM" id="SignalP"/>
    </source>
</evidence>
<feature type="transmembrane region" description="Helical" evidence="1">
    <location>
        <begin position="34"/>
        <end position="51"/>
    </location>
</feature>
<keyword evidence="1" id="KW-1133">Transmembrane helix</keyword>
<dbReference type="Proteomes" id="UP000031668">
    <property type="component" value="Unassembled WGS sequence"/>
</dbReference>
<gene>
    <name evidence="3" type="ORF">RF11_05380</name>
</gene>
<keyword evidence="2" id="KW-0732">Signal</keyword>
<dbReference type="EMBL" id="JWZT01005163">
    <property type="protein sequence ID" value="KII61979.1"/>
    <property type="molecule type" value="Genomic_DNA"/>
</dbReference>
<feature type="transmembrane region" description="Helical" evidence="1">
    <location>
        <begin position="58"/>
        <end position="85"/>
    </location>
</feature>
<evidence type="ECO:0000313" key="3">
    <source>
        <dbReference type="EMBL" id="KII61979.1"/>
    </source>
</evidence>
<sequence length="144" mass="16044">MRWFFLLFIMLLVVTGNAVIFDSSSSTRVIDWIAFNLFPLSLVLFWFGIYFSDGDKRAHLFVIGHALLVFSAGAGFVLIGTNIVLADSCETMTFSGRASGLLWMFSNYMLSIGYCRELGVGIAVFGAIISYPSVRLFLELVQSR</sequence>